<evidence type="ECO:0008006" key="3">
    <source>
        <dbReference type="Google" id="ProtNLM"/>
    </source>
</evidence>
<gene>
    <name evidence="1" type="ORF">IPO85_02905</name>
</gene>
<reference evidence="1 2" key="1">
    <citation type="submission" date="2020-10" db="EMBL/GenBank/DDBJ databases">
        <title>Connecting structure to function with the recovery of over 1000 high-quality activated sludge metagenome-assembled genomes encoding full-length rRNA genes using long-read sequencing.</title>
        <authorList>
            <person name="Singleton C.M."/>
            <person name="Petriglieri F."/>
            <person name="Kristensen J.M."/>
            <person name="Kirkegaard R.H."/>
            <person name="Michaelsen T.Y."/>
            <person name="Andersen M.H."/>
            <person name="Karst S.M."/>
            <person name="Dueholm M.S."/>
            <person name="Nielsen P.H."/>
            <person name="Albertsen M."/>
        </authorList>
    </citation>
    <scope>NUCLEOTIDE SEQUENCE [LARGE SCALE GENOMIC DNA]</scope>
    <source>
        <strain evidence="1">Ribe_18-Q3-R11-54_BAT3C.373</strain>
    </source>
</reference>
<dbReference type="AlphaFoldDB" id="A0A9D7XDB2"/>
<dbReference type="Gene3D" id="3.30.10.20">
    <property type="match status" value="1"/>
</dbReference>
<dbReference type="EMBL" id="JADKFW010000004">
    <property type="protein sequence ID" value="MBK9716470.1"/>
    <property type="molecule type" value="Genomic_DNA"/>
</dbReference>
<accession>A0A9D7XDB2</accession>
<name>A0A9D7XDB2_9BACT</name>
<comment type="caution">
    <text evidence="1">The sequence shown here is derived from an EMBL/GenBank/DDBJ whole genome shotgun (WGS) entry which is preliminary data.</text>
</comment>
<dbReference type="Proteomes" id="UP000808349">
    <property type="component" value="Unassembled WGS sequence"/>
</dbReference>
<evidence type="ECO:0000313" key="1">
    <source>
        <dbReference type="EMBL" id="MBK9716470.1"/>
    </source>
</evidence>
<proteinExistence type="predicted"/>
<organism evidence="1 2">
    <name type="scientific">Candidatus Defluviibacterium haderslevense</name>
    <dbReference type="NCBI Taxonomy" id="2981993"/>
    <lineage>
        <taxon>Bacteria</taxon>
        <taxon>Pseudomonadati</taxon>
        <taxon>Bacteroidota</taxon>
        <taxon>Saprospiria</taxon>
        <taxon>Saprospirales</taxon>
        <taxon>Saprospiraceae</taxon>
        <taxon>Candidatus Defluviibacterium</taxon>
    </lineage>
</organism>
<sequence>MSVTNVIKHAEPRGYEIIITDSVHVIGRSGGIILSQLPKPGSYVKRGRKIYVSITRYKADEILSEVLPILYGKKYEHKRIELENNFELKSKIIGFEYDPGPIGHIISVKYRGQTLVDDKHQESNVLISKGDTLEFILSQQKGGEVEIPNLRCKTMDEVKFLLIASNLELGNISKMLETLNPNEGIVVNQFPEYQSGKMINMKEAINITISDEFPIDCDEQ</sequence>
<protein>
    <recommendedName>
        <fullName evidence="3">PASTA domain-containing protein</fullName>
    </recommendedName>
</protein>
<evidence type="ECO:0000313" key="2">
    <source>
        <dbReference type="Proteomes" id="UP000808349"/>
    </source>
</evidence>